<dbReference type="Proteomes" id="UP000823388">
    <property type="component" value="Chromosome 6K"/>
</dbReference>
<reference evidence="1" key="1">
    <citation type="submission" date="2020-05" db="EMBL/GenBank/DDBJ databases">
        <title>WGS assembly of Panicum virgatum.</title>
        <authorList>
            <person name="Lovell J.T."/>
            <person name="Jenkins J."/>
            <person name="Shu S."/>
            <person name="Juenger T.E."/>
            <person name="Schmutz J."/>
        </authorList>
    </citation>
    <scope>NUCLEOTIDE SEQUENCE</scope>
    <source>
        <strain evidence="1">AP13</strain>
    </source>
</reference>
<name>A0A8T0R9B4_PANVG</name>
<protein>
    <submittedName>
        <fullName evidence="1">Uncharacterized protein</fullName>
    </submittedName>
</protein>
<gene>
    <name evidence="1" type="ORF">PVAP13_6KG069400</name>
</gene>
<dbReference type="PANTHER" id="PTHR48065:SF68">
    <property type="entry name" value="LEUCINE-RICH REPEAT-CONTAINING N-TERMINAL PLANT-TYPE DOMAIN-CONTAINING PROTEIN"/>
    <property type="match status" value="1"/>
</dbReference>
<sequence>MDLSNNSFSGEIPEAPQSHNCSLESLHLAGNGFTGVFPSVVKRCGSLATLDIGNNQFSGRIPPWVGIDVPALKILRLGLNRFTSEIPLEISQLAELQLLNLANNNLTGLIPREFGKFSAMKNPIISSTGSQTDESNYRDRIDIISKGEEMVLQRTLQLMTGIDLSGNSLSQCIPEELSNLEGLQFLNLSRNYLLCGIPKNIGSLNVLESLDLSLMNCREPFL</sequence>
<dbReference type="Pfam" id="PF00560">
    <property type="entry name" value="LRR_1"/>
    <property type="match status" value="6"/>
</dbReference>
<evidence type="ECO:0000313" key="1">
    <source>
        <dbReference type="EMBL" id="KAG2581675.1"/>
    </source>
</evidence>
<accession>A0A8T0R9B4</accession>
<dbReference type="AlphaFoldDB" id="A0A8T0R9B4"/>
<keyword evidence="2" id="KW-1185">Reference proteome</keyword>
<dbReference type="EMBL" id="CM029047">
    <property type="protein sequence ID" value="KAG2581675.1"/>
    <property type="molecule type" value="Genomic_DNA"/>
</dbReference>
<evidence type="ECO:0000313" key="2">
    <source>
        <dbReference type="Proteomes" id="UP000823388"/>
    </source>
</evidence>
<comment type="caution">
    <text evidence="1">The sequence shown here is derived from an EMBL/GenBank/DDBJ whole genome shotgun (WGS) entry which is preliminary data.</text>
</comment>
<proteinExistence type="predicted"/>
<dbReference type="InterPro" id="IPR001611">
    <property type="entry name" value="Leu-rich_rpt"/>
</dbReference>
<dbReference type="SUPFAM" id="SSF52058">
    <property type="entry name" value="L domain-like"/>
    <property type="match status" value="1"/>
</dbReference>
<dbReference type="Gene3D" id="3.80.10.10">
    <property type="entry name" value="Ribonuclease Inhibitor"/>
    <property type="match status" value="1"/>
</dbReference>
<dbReference type="PANTHER" id="PTHR48065">
    <property type="entry name" value="OS10G0469600 PROTEIN"/>
    <property type="match status" value="1"/>
</dbReference>
<dbReference type="InterPro" id="IPR032675">
    <property type="entry name" value="LRR_dom_sf"/>
</dbReference>
<organism evidence="1 2">
    <name type="scientific">Panicum virgatum</name>
    <name type="common">Blackwell switchgrass</name>
    <dbReference type="NCBI Taxonomy" id="38727"/>
    <lineage>
        <taxon>Eukaryota</taxon>
        <taxon>Viridiplantae</taxon>
        <taxon>Streptophyta</taxon>
        <taxon>Embryophyta</taxon>
        <taxon>Tracheophyta</taxon>
        <taxon>Spermatophyta</taxon>
        <taxon>Magnoliopsida</taxon>
        <taxon>Liliopsida</taxon>
        <taxon>Poales</taxon>
        <taxon>Poaceae</taxon>
        <taxon>PACMAD clade</taxon>
        <taxon>Panicoideae</taxon>
        <taxon>Panicodae</taxon>
        <taxon>Paniceae</taxon>
        <taxon>Panicinae</taxon>
        <taxon>Panicum</taxon>
        <taxon>Panicum sect. Hiantes</taxon>
    </lineage>
</organism>